<reference evidence="3" key="1">
    <citation type="submission" date="2023-03" db="EMBL/GenBank/DDBJ databases">
        <title>Chromosome-scale reference genome and RAD-based genetic map of yellow starthistle (Centaurea solstitialis) reveal putative structural variation and QTLs associated with invader traits.</title>
        <authorList>
            <person name="Reatini B."/>
            <person name="Cang F.A."/>
            <person name="Jiang Q."/>
            <person name="Mckibben M.T.W."/>
            <person name="Barker M.S."/>
            <person name="Rieseberg L.H."/>
            <person name="Dlugosch K.M."/>
        </authorList>
    </citation>
    <scope>NUCLEOTIDE SEQUENCE</scope>
    <source>
        <strain evidence="3">CAN-66</strain>
        <tissue evidence="3">Leaf</tissue>
    </source>
</reference>
<dbReference type="EMBL" id="JARYMX010000004">
    <property type="protein sequence ID" value="KAJ9552566.1"/>
    <property type="molecule type" value="Genomic_DNA"/>
</dbReference>
<dbReference type="Pfam" id="PF24626">
    <property type="entry name" value="SH3_Tf2-1"/>
    <property type="match status" value="1"/>
</dbReference>
<dbReference type="Gene3D" id="3.30.420.10">
    <property type="entry name" value="Ribonuclease H-like superfamily/Ribonuclease H"/>
    <property type="match status" value="1"/>
</dbReference>
<dbReference type="PANTHER" id="PTHR45835">
    <property type="entry name" value="YALI0A06105P"/>
    <property type="match status" value="1"/>
</dbReference>
<comment type="caution">
    <text evidence="3">The sequence shown here is derived from an EMBL/GenBank/DDBJ whole genome shotgun (WGS) entry which is preliminary data.</text>
</comment>
<dbReference type="InterPro" id="IPR036397">
    <property type="entry name" value="RNaseH_sf"/>
</dbReference>
<evidence type="ECO:0000256" key="1">
    <source>
        <dbReference type="SAM" id="Coils"/>
    </source>
</evidence>
<protein>
    <recommendedName>
        <fullName evidence="2">Integrase catalytic domain-containing protein</fullName>
    </recommendedName>
</protein>
<dbReference type="InterPro" id="IPR012337">
    <property type="entry name" value="RNaseH-like_sf"/>
</dbReference>
<dbReference type="Proteomes" id="UP001172457">
    <property type="component" value="Chromosome 4"/>
</dbReference>
<dbReference type="InterPro" id="IPR001584">
    <property type="entry name" value="Integrase_cat-core"/>
</dbReference>
<accession>A0AA38TCC2</accession>
<dbReference type="GO" id="GO:0015074">
    <property type="term" value="P:DNA integration"/>
    <property type="evidence" value="ECO:0007669"/>
    <property type="project" value="InterPro"/>
</dbReference>
<name>A0AA38TCC2_9ASTR</name>
<dbReference type="PANTHER" id="PTHR45835:SF101">
    <property type="entry name" value="NUCLEOTIDYLTRANSFERASE, RIBONUCLEASE H"/>
    <property type="match status" value="1"/>
</dbReference>
<evidence type="ECO:0000313" key="4">
    <source>
        <dbReference type="Proteomes" id="UP001172457"/>
    </source>
</evidence>
<dbReference type="SUPFAM" id="SSF53098">
    <property type="entry name" value="Ribonuclease H-like"/>
    <property type="match status" value="1"/>
</dbReference>
<dbReference type="InterPro" id="IPR056924">
    <property type="entry name" value="SH3_Tf2-1"/>
</dbReference>
<evidence type="ECO:0000259" key="2">
    <source>
        <dbReference type="PROSITE" id="PS50994"/>
    </source>
</evidence>
<organism evidence="3 4">
    <name type="scientific">Centaurea solstitialis</name>
    <name type="common">yellow star-thistle</name>
    <dbReference type="NCBI Taxonomy" id="347529"/>
    <lineage>
        <taxon>Eukaryota</taxon>
        <taxon>Viridiplantae</taxon>
        <taxon>Streptophyta</taxon>
        <taxon>Embryophyta</taxon>
        <taxon>Tracheophyta</taxon>
        <taxon>Spermatophyta</taxon>
        <taxon>Magnoliopsida</taxon>
        <taxon>eudicotyledons</taxon>
        <taxon>Gunneridae</taxon>
        <taxon>Pentapetalae</taxon>
        <taxon>asterids</taxon>
        <taxon>campanulids</taxon>
        <taxon>Asterales</taxon>
        <taxon>Asteraceae</taxon>
        <taxon>Carduoideae</taxon>
        <taxon>Cardueae</taxon>
        <taxon>Centaureinae</taxon>
        <taxon>Centaurea</taxon>
    </lineage>
</organism>
<gene>
    <name evidence="3" type="ORF">OSB04_016611</name>
</gene>
<sequence>MENPYLIQFSQKREVARYVESCLACLKVKAEHQKPHGKLQPLEIPVWKWENITMDLITKLLRTPRKYDAIWVIVDRLTKSAHFLAIRESFMSEQLAELYVKEVVRRHGVPVSIISDRDTRFTSRFWERFHADMGTRLHFSTAYHLQTDGQSERTIQTLEDMLRACVLDFGGIITRVSGCLRMRCCMGGDVEPQFVRRVLGSTDVVQQTTEHIQRIRERLRTAQSRQKSYADKRRSDLEFQVGDRVLLKVSPWKGVIWFRKRGKLGPRYIGPFTVLARVGKVAYRLELPEVLGQIHDTFHVHQLRKCLADETAHVPLDDIQIDESLNYVEKLVAVLDRKVKHLRNKEIGIVKVQWQHRKGSEWTWEPEVEMRERDPALFSISTSG</sequence>
<proteinExistence type="predicted"/>
<feature type="coiled-coil region" evidence="1">
    <location>
        <begin position="205"/>
        <end position="232"/>
    </location>
</feature>
<dbReference type="AlphaFoldDB" id="A0AA38TCC2"/>
<keyword evidence="4" id="KW-1185">Reference proteome</keyword>
<keyword evidence="1" id="KW-0175">Coiled coil</keyword>
<evidence type="ECO:0000313" key="3">
    <source>
        <dbReference type="EMBL" id="KAJ9552566.1"/>
    </source>
</evidence>
<dbReference type="GO" id="GO:0003676">
    <property type="term" value="F:nucleic acid binding"/>
    <property type="evidence" value="ECO:0007669"/>
    <property type="project" value="InterPro"/>
</dbReference>
<feature type="domain" description="Integrase catalytic" evidence="2">
    <location>
        <begin position="41"/>
        <end position="163"/>
    </location>
</feature>
<dbReference type="PROSITE" id="PS50994">
    <property type="entry name" value="INTEGRASE"/>
    <property type="match status" value="1"/>
</dbReference>